<dbReference type="PANTHER" id="PTHR44307:SF2">
    <property type="entry name" value="PHOSPHOETHANOLAMINE METHYLTRANSFERASE ISOFORM X1"/>
    <property type="match status" value="1"/>
</dbReference>
<dbReference type="Proteomes" id="UP000651837">
    <property type="component" value="Unassembled WGS sequence"/>
</dbReference>
<proteinExistence type="predicted"/>
<dbReference type="Pfam" id="PF13489">
    <property type="entry name" value="Methyltransf_23"/>
    <property type="match status" value="1"/>
</dbReference>
<evidence type="ECO:0000256" key="3">
    <source>
        <dbReference type="ARBA" id="ARBA00022679"/>
    </source>
</evidence>
<organism evidence="6 7">
    <name type="scientific">Maribacter polysiphoniae</name>
    <dbReference type="NCBI Taxonomy" id="429344"/>
    <lineage>
        <taxon>Bacteria</taxon>
        <taxon>Pseudomonadati</taxon>
        <taxon>Bacteroidota</taxon>
        <taxon>Flavobacteriia</taxon>
        <taxon>Flavobacteriales</taxon>
        <taxon>Flavobacteriaceae</taxon>
        <taxon>Maribacter</taxon>
    </lineage>
</organism>
<dbReference type="CDD" id="cd02440">
    <property type="entry name" value="AdoMet_MTases"/>
    <property type="match status" value="1"/>
</dbReference>
<evidence type="ECO:0000256" key="2">
    <source>
        <dbReference type="ARBA" id="ARBA00022603"/>
    </source>
</evidence>
<reference evidence="5 8" key="2">
    <citation type="submission" date="2020-07" db="EMBL/GenBank/DDBJ databases">
        <title>The draft genome sequence of Maribacter polysiphoniae KCTC 22021.</title>
        <authorList>
            <person name="Mu L."/>
        </authorList>
    </citation>
    <scope>NUCLEOTIDE SEQUENCE [LARGE SCALE GENOMIC DNA]</scope>
    <source>
        <strain evidence="5 8">KCTC 22021</strain>
    </source>
</reference>
<dbReference type="RefSeq" id="WP_109653732.1">
    <property type="nucleotide sequence ID" value="NZ_JACWLN010000009.1"/>
</dbReference>
<dbReference type="EMBL" id="JACWLN010000009">
    <property type="protein sequence ID" value="MBD1262194.1"/>
    <property type="molecule type" value="Genomic_DNA"/>
</dbReference>
<evidence type="ECO:0000313" key="6">
    <source>
        <dbReference type="EMBL" id="PWK21545.1"/>
    </source>
</evidence>
<gene>
    <name evidence="5" type="ORF">HZY62_16455</name>
    <name evidence="6" type="ORF">LX92_03696</name>
</gene>
<comment type="pathway">
    <text evidence="4">Phospholipid metabolism.</text>
</comment>
<keyword evidence="8" id="KW-1185">Reference proteome</keyword>
<evidence type="ECO:0000313" key="8">
    <source>
        <dbReference type="Proteomes" id="UP000651837"/>
    </source>
</evidence>
<sequence length="203" mass="23254">MDHFDNKAKTWDINLDKQQRAKVFADEINVFMQPNKQLNALEFGCGTGLLSFALKDVFKNITLVDTSVGMIDVLKEKIAQQQIAHFSPVLADLLKDNPNIKDIDVIYTLMTMHHIHDLDKAFSVFHNLLNPNGYLCIADLVEEDGTFHKPELNFDGHHGFAKTKLCDQLKTHGFSVVYYNRPYTITKENGREYPLFILIAQKK</sequence>
<dbReference type="PANTHER" id="PTHR44307">
    <property type="entry name" value="PHOSPHOETHANOLAMINE METHYLTRANSFERASE"/>
    <property type="match status" value="1"/>
</dbReference>
<dbReference type="GO" id="GO:0008168">
    <property type="term" value="F:methyltransferase activity"/>
    <property type="evidence" value="ECO:0007669"/>
    <property type="project" value="UniProtKB-KW"/>
</dbReference>
<keyword evidence="2 6" id="KW-0489">Methyltransferase</keyword>
<dbReference type="InterPro" id="IPR029063">
    <property type="entry name" value="SAM-dependent_MTases_sf"/>
</dbReference>
<comment type="caution">
    <text evidence="6">The sequence shown here is derived from an EMBL/GenBank/DDBJ whole genome shotgun (WGS) entry which is preliminary data.</text>
</comment>
<evidence type="ECO:0000256" key="1">
    <source>
        <dbReference type="ARBA" id="ARBA00005189"/>
    </source>
</evidence>
<accession>A0A316DUB5</accession>
<evidence type="ECO:0000313" key="5">
    <source>
        <dbReference type="EMBL" id="MBD1262194.1"/>
    </source>
</evidence>
<dbReference type="GO" id="GO:0032259">
    <property type="term" value="P:methylation"/>
    <property type="evidence" value="ECO:0007669"/>
    <property type="project" value="UniProtKB-KW"/>
</dbReference>
<dbReference type="SUPFAM" id="SSF53335">
    <property type="entry name" value="S-adenosyl-L-methionine-dependent methyltransferases"/>
    <property type="match status" value="1"/>
</dbReference>
<comment type="pathway">
    <text evidence="1">Lipid metabolism.</text>
</comment>
<evidence type="ECO:0000256" key="4">
    <source>
        <dbReference type="ARBA" id="ARBA00025707"/>
    </source>
</evidence>
<dbReference type="AlphaFoldDB" id="A0A316DUB5"/>
<keyword evidence="3 6" id="KW-0808">Transferase</keyword>
<dbReference type="EMBL" id="QGGQ01000011">
    <property type="protein sequence ID" value="PWK21545.1"/>
    <property type="molecule type" value="Genomic_DNA"/>
</dbReference>
<name>A0A316DUB5_9FLAO</name>
<reference evidence="6 7" key="1">
    <citation type="submission" date="2018-05" db="EMBL/GenBank/DDBJ databases">
        <title>Genomic Encyclopedia of Archaeal and Bacterial Type Strains, Phase II (KMG-II): from individual species to whole genera.</title>
        <authorList>
            <person name="Goeker M."/>
        </authorList>
    </citation>
    <scope>NUCLEOTIDE SEQUENCE [LARGE SCALE GENOMIC DNA]</scope>
    <source>
        <strain evidence="6 7">DSM 23514</strain>
    </source>
</reference>
<protein>
    <submittedName>
        <fullName evidence="5">Class I SAM-dependent methyltransferase</fullName>
    </submittedName>
    <submittedName>
        <fullName evidence="6">Methyltransferase family protein</fullName>
    </submittedName>
</protein>
<dbReference type="OrthoDB" id="9791837at2"/>
<dbReference type="Gene3D" id="3.40.50.150">
    <property type="entry name" value="Vaccinia Virus protein VP39"/>
    <property type="match status" value="1"/>
</dbReference>
<dbReference type="Proteomes" id="UP000245667">
    <property type="component" value="Unassembled WGS sequence"/>
</dbReference>
<evidence type="ECO:0000313" key="7">
    <source>
        <dbReference type="Proteomes" id="UP000245667"/>
    </source>
</evidence>